<dbReference type="Proteomes" id="UP000002274">
    <property type="component" value="Chromosome"/>
</dbReference>
<dbReference type="Gene3D" id="3.40.50.300">
    <property type="entry name" value="P-loop containing nucleotide triphosphate hydrolases"/>
    <property type="match status" value="1"/>
</dbReference>
<dbReference type="PIRSF" id="PIRSF015617">
    <property type="entry name" value="Adensltrnsf_CobA"/>
    <property type="match status" value="1"/>
</dbReference>
<evidence type="ECO:0000313" key="3">
    <source>
        <dbReference type="Proteomes" id="UP000002274"/>
    </source>
</evidence>
<accession>A2CCH5</accession>
<protein>
    <submittedName>
        <fullName evidence="2">Cob(I)alamin adenosyltransferase</fullName>
        <ecNumber evidence="2">2.5.1.17</ecNumber>
    </submittedName>
</protein>
<dbReference type="Pfam" id="PF02572">
    <property type="entry name" value="CobA_CobO_BtuR"/>
    <property type="match status" value="1"/>
</dbReference>
<sequence>MTASLSPSHRSVDPSMTDHRSQESDGSRPLAAVADRRLLHLVAPEGQLQVYTAPYRGSFSVVLSQALRAAGLGSRVLVAQFLKGGVDQGPDGRVRLCGRLEWLRPAVPGCLSEPASTLAVDSSAPEAVESIWQECRDRILASDLDQMVLDEVGLAIALGYLDEADVLTTLEQRPGSMDVILTGSVMPSILMAMADQVTELRRGF</sequence>
<evidence type="ECO:0000313" key="2">
    <source>
        <dbReference type="EMBL" id="ABM79185.1"/>
    </source>
</evidence>
<feature type="region of interest" description="Disordered" evidence="1">
    <location>
        <begin position="1"/>
        <end position="28"/>
    </location>
</feature>
<dbReference type="STRING" id="59922.P9303_24541"/>
<dbReference type="SUPFAM" id="SSF52540">
    <property type="entry name" value="P-loop containing nucleoside triphosphate hydrolases"/>
    <property type="match status" value="1"/>
</dbReference>
<name>A2CCH5_PROM3</name>
<dbReference type="BioCyc" id="PMAR59922:G1G80-2145-MONOMER"/>
<reference evidence="2 3" key="1">
    <citation type="journal article" date="2007" name="PLoS Genet.">
        <title>Patterns and implications of gene gain and loss in the evolution of Prochlorococcus.</title>
        <authorList>
            <person name="Kettler G.C."/>
            <person name="Martiny A.C."/>
            <person name="Huang K."/>
            <person name="Zucker J."/>
            <person name="Coleman M.L."/>
            <person name="Rodrigue S."/>
            <person name="Chen F."/>
            <person name="Lapidus A."/>
            <person name="Ferriera S."/>
            <person name="Johnson J."/>
            <person name="Steglich C."/>
            <person name="Church G.M."/>
            <person name="Richardson P."/>
            <person name="Chisholm S.W."/>
        </authorList>
    </citation>
    <scope>NUCLEOTIDE SEQUENCE [LARGE SCALE GENOMIC DNA]</scope>
    <source>
        <strain evidence="2 3">MIT 9303</strain>
    </source>
</reference>
<dbReference type="KEGG" id="pmf:P9303_24541"/>
<dbReference type="PANTHER" id="PTHR46638">
    <property type="entry name" value="CORRINOID ADENOSYLTRANSFERASE"/>
    <property type="match status" value="1"/>
</dbReference>
<dbReference type="InterPro" id="IPR003724">
    <property type="entry name" value="CblAdoTrfase_CobA"/>
</dbReference>
<dbReference type="HOGENOM" id="CLU_088595_1_0_3"/>
<dbReference type="AlphaFoldDB" id="A2CCH5"/>
<dbReference type="InterPro" id="IPR027417">
    <property type="entry name" value="P-loop_NTPase"/>
</dbReference>
<dbReference type="GO" id="GO:0009236">
    <property type="term" value="P:cobalamin biosynthetic process"/>
    <property type="evidence" value="ECO:0007669"/>
    <property type="project" value="InterPro"/>
</dbReference>
<feature type="compositionally biased region" description="Basic and acidic residues" evidence="1">
    <location>
        <begin position="10"/>
        <end position="26"/>
    </location>
</feature>
<organism evidence="2 3">
    <name type="scientific">Prochlorococcus marinus (strain MIT 9303)</name>
    <dbReference type="NCBI Taxonomy" id="59922"/>
    <lineage>
        <taxon>Bacteria</taxon>
        <taxon>Bacillati</taxon>
        <taxon>Cyanobacteriota</taxon>
        <taxon>Cyanophyceae</taxon>
        <taxon>Synechococcales</taxon>
        <taxon>Prochlorococcaceae</taxon>
        <taxon>Prochlorococcus</taxon>
    </lineage>
</organism>
<proteinExistence type="predicted"/>
<dbReference type="GO" id="GO:0005524">
    <property type="term" value="F:ATP binding"/>
    <property type="evidence" value="ECO:0007669"/>
    <property type="project" value="InterPro"/>
</dbReference>
<dbReference type="PANTHER" id="PTHR46638:SF1">
    <property type="entry name" value="CORRINOID ADENOSYLTRANSFERASE"/>
    <property type="match status" value="1"/>
</dbReference>
<dbReference type="RefSeq" id="WP_011827038.1">
    <property type="nucleotide sequence ID" value="NC_008820.1"/>
</dbReference>
<evidence type="ECO:0000256" key="1">
    <source>
        <dbReference type="SAM" id="MobiDB-lite"/>
    </source>
</evidence>
<dbReference type="GO" id="GO:0008817">
    <property type="term" value="F:corrinoid adenosyltransferase activity"/>
    <property type="evidence" value="ECO:0007669"/>
    <property type="project" value="UniProtKB-EC"/>
</dbReference>
<dbReference type="EMBL" id="CP000554">
    <property type="protein sequence ID" value="ABM79185.1"/>
    <property type="molecule type" value="Genomic_DNA"/>
</dbReference>
<gene>
    <name evidence="2" type="ordered locus">P9303_24541</name>
</gene>
<keyword evidence="2" id="KW-0808">Transferase</keyword>
<dbReference type="EC" id="2.5.1.17" evidence="2"/>